<dbReference type="Gene3D" id="2.40.420.20">
    <property type="match status" value="1"/>
</dbReference>
<evidence type="ECO:0000313" key="8">
    <source>
        <dbReference type="Proteomes" id="UP001054820"/>
    </source>
</evidence>
<comment type="similarity">
    <text evidence="1">Belongs to the membrane fusion protein (MFP) (TC 8.A.1) family.</text>
</comment>
<evidence type="ECO:0000313" key="7">
    <source>
        <dbReference type="EMBL" id="BCN92301.1"/>
    </source>
</evidence>
<feature type="chain" id="PRO_5045629923" evidence="4">
    <location>
        <begin position="24"/>
        <end position="368"/>
    </location>
</feature>
<name>A0ABN6CTN8_9GAMM</name>
<evidence type="ECO:0000256" key="3">
    <source>
        <dbReference type="SAM" id="MobiDB-lite"/>
    </source>
</evidence>
<keyword evidence="2" id="KW-0175">Coiled coil</keyword>
<dbReference type="PANTHER" id="PTHR30469">
    <property type="entry name" value="MULTIDRUG RESISTANCE PROTEIN MDTA"/>
    <property type="match status" value="1"/>
</dbReference>
<dbReference type="NCBIfam" id="TIGR01730">
    <property type="entry name" value="RND_mfp"/>
    <property type="match status" value="1"/>
</dbReference>
<dbReference type="PROSITE" id="PS51257">
    <property type="entry name" value="PROKAR_LIPOPROTEIN"/>
    <property type="match status" value="1"/>
</dbReference>
<dbReference type="Proteomes" id="UP001054820">
    <property type="component" value="Chromosome"/>
</dbReference>
<evidence type="ECO:0000256" key="4">
    <source>
        <dbReference type="SAM" id="SignalP"/>
    </source>
</evidence>
<feature type="domain" description="CusB-like beta-barrel" evidence="6">
    <location>
        <begin position="188"/>
        <end position="259"/>
    </location>
</feature>
<feature type="signal peptide" evidence="4">
    <location>
        <begin position="1"/>
        <end position="23"/>
    </location>
</feature>
<gene>
    <name evidence="7" type="ORF">THMIRHAM_00860</name>
</gene>
<dbReference type="SUPFAM" id="SSF111369">
    <property type="entry name" value="HlyD-like secretion proteins"/>
    <property type="match status" value="1"/>
</dbReference>
<keyword evidence="8" id="KW-1185">Reference proteome</keyword>
<dbReference type="PANTHER" id="PTHR30469:SF11">
    <property type="entry name" value="BLL4320 PROTEIN"/>
    <property type="match status" value="1"/>
</dbReference>
<reference evidence="7" key="1">
    <citation type="journal article" date="2022" name="Arch. Microbiol.">
        <title>Thiomicrorhabdus immobilis sp. nov., a mesophilic sulfur-oxidizing bacterium isolated from sediment of a brackish lake in northern Japan.</title>
        <authorList>
            <person name="Kojima H."/>
            <person name="Mochizuki J."/>
            <person name="Kanda M."/>
            <person name="Watanabe T."/>
            <person name="Fukui M."/>
        </authorList>
    </citation>
    <scope>NUCLEOTIDE SEQUENCE</scope>
    <source>
        <strain evidence="7">Am19</strain>
    </source>
</reference>
<dbReference type="InterPro" id="IPR058625">
    <property type="entry name" value="MdtA-like_BSH"/>
</dbReference>
<dbReference type="InterPro" id="IPR058792">
    <property type="entry name" value="Beta-barrel_RND_2"/>
</dbReference>
<keyword evidence="4" id="KW-0732">Signal</keyword>
<feature type="compositionally biased region" description="Polar residues" evidence="3">
    <location>
        <begin position="359"/>
        <end position="368"/>
    </location>
</feature>
<feature type="coiled-coil region" evidence="2">
    <location>
        <begin position="83"/>
        <end position="114"/>
    </location>
</feature>
<evidence type="ECO:0000259" key="5">
    <source>
        <dbReference type="Pfam" id="PF25917"/>
    </source>
</evidence>
<organism evidence="7 8">
    <name type="scientific">Thiomicrorhabdus immobilis</name>
    <dbReference type="NCBI Taxonomy" id="2791037"/>
    <lineage>
        <taxon>Bacteria</taxon>
        <taxon>Pseudomonadati</taxon>
        <taxon>Pseudomonadota</taxon>
        <taxon>Gammaproteobacteria</taxon>
        <taxon>Thiotrichales</taxon>
        <taxon>Piscirickettsiaceae</taxon>
        <taxon>Thiomicrorhabdus</taxon>
    </lineage>
</organism>
<evidence type="ECO:0000256" key="1">
    <source>
        <dbReference type="ARBA" id="ARBA00009477"/>
    </source>
</evidence>
<dbReference type="EMBL" id="AP024202">
    <property type="protein sequence ID" value="BCN92301.1"/>
    <property type="molecule type" value="Genomic_DNA"/>
</dbReference>
<proteinExistence type="inferred from homology"/>
<dbReference type="Pfam" id="PF25954">
    <property type="entry name" value="Beta-barrel_RND_2"/>
    <property type="match status" value="1"/>
</dbReference>
<evidence type="ECO:0000256" key="2">
    <source>
        <dbReference type="SAM" id="Coils"/>
    </source>
</evidence>
<protein>
    <submittedName>
        <fullName evidence="7">MexH family multidrug efflux RND transporter periplasmic adaptor subunit</fullName>
    </submittedName>
</protein>
<dbReference type="Gene3D" id="2.40.50.100">
    <property type="match status" value="1"/>
</dbReference>
<evidence type="ECO:0000259" key="6">
    <source>
        <dbReference type="Pfam" id="PF25954"/>
    </source>
</evidence>
<dbReference type="RefSeq" id="WP_237262005.1">
    <property type="nucleotide sequence ID" value="NZ_AP024202.1"/>
</dbReference>
<dbReference type="Pfam" id="PF25917">
    <property type="entry name" value="BSH_RND"/>
    <property type="match status" value="1"/>
</dbReference>
<accession>A0ABN6CTN8</accession>
<dbReference type="Gene3D" id="2.40.30.170">
    <property type="match status" value="1"/>
</dbReference>
<dbReference type="InterPro" id="IPR006143">
    <property type="entry name" value="RND_pump_MFP"/>
</dbReference>
<feature type="region of interest" description="Disordered" evidence="3">
    <location>
        <begin position="347"/>
        <end position="368"/>
    </location>
</feature>
<feature type="domain" description="Multidrug resistance protein MdtA-like barrel-sandwich hybrid" evidence="5">
    <location>
        <begin position="65"/>
        <end position="175"/>
    </location>
</feature>
<sequence length="368" mass="40422">MRQFSFYLAAFLAGCLPLNLAYAKPAVEVIAYQASIESNPQIIKSLGVLQASHSTQLSANAADTIKAIHFQSGQMVKQGDLLLELKNAEELAALQEAQALEQEALAQYQRVKRAVKTNTVTQSLVDEKYREWLTAIAQRKIIQASLNDRKIVAPFSGQLGFSTYTVGTNVSEGEAIVSLDDINSMKLDMYIPNRYLTELKIGQPVTLTTSAFGKQVFHGHVSAISPRLQASTRLLQIQATIPNSNQQLKANMMAQAQIQLEDKQQLTIPNTALLMLGDKEFVYRLTADKDNLYKAEKVLVESGEIGASRTEILSGLNAGDIVVSQGVMRVNRKTPVAIKGMENHTSQEQLLQPSKKAKQSTQPPVKNP</sequence>